<feature type="active site" description="Nucleophile" evidence="4 5">
    <location>
        <position position="52"/>
    </location>
</feature>
<organism evidence="9 10">
    <name type="scientific">Flavipsychrobacter stenotrophus</name>
    <dbReference type="NCBI Taxonomy" id="2077091"/>
    <lineage>
        <taxon>Bacteria</taxon>
        <taxon>Pseudomonadati</taxon>
        <taxon>Bacteroidota</taxon>
        <taxon>Chitinophagia</taxon>
        <taxon>Chitinophagales</taxon>
        <taxon>Chitinophagaceae</taxon>
        <taxon>Flavipsychrobacter</taxon>
    </lineage>
</organism>
<sequence length="253" mass="29172">MQRYILEVMYDGAKFHGSQVQGMQVTVQLALNTALSTIFRIPISTYGASRTDEGVHALCNYYHFDLDAPVNFDLLYRINAILPQGVAVKKTFTAAEDFNVRFDAISRQYRYRIYSHKDPFLHERALFFPLPINEEVLHETAAIIKEYTHFESFCKRNAQSHTHTCTIMESYWQREGNELQYIVRANRFLRGMVRGLVGTQLQVARGKMSVDGFRQVIEANDCTKAFFDVSGNGLYLEKIAFRDDALTPLLFKK</sequence>
<comment type="subunit">
    <text evidence="4">Homodimer.</text>
</comment>
<dbReference type="EMBL" id="PPSL01000004">
    <property type="protein sequence ID" value="PQJ10149.1"/>
    <property type="molecule type" value="Genomic_DNA"/>
</dbReference>
<comment type="caution">
    <text evidence="4">Lacks conserved residue(s) required for the propagation of feature annotation.</text>
</comment>
<comment type="catalytic activity">
    <reaction evidence="4 7">
        <text>uridine(38/39/40) in tRNA = pseudouridine(38/39/40) in tRNA</text>
        <dbReference type="Rhea" id="RHEA:22376"/>
        <dbReference type="Rhea" id="RHEA-COMP:10085"/>
        <dbReference type="Rhea" id="RHEA-COMP:10087"/>
        <dbReference type="ChEBI" id="CHEBI:65314"/>
        <dbReference type="ChEBI" id="CHEBI:65315"/>
        <dbReference type="EC" id="5.4.99.12"/>
    </reaction>
</comment>
<dbReference type="Gene3D" id="3.30.70.580">
    <property type="entry name" value="Pseudouridine synthase I, catalytic domain, N-terminal subdomain"/>
    <property type="match status" value="1"/>
</dbReference>
<name>A0A2S7ST82_9BACT</name>
<dbReference type="GO" id="GO:0031119">
    <property type="term" value="P:tRNA pseudouridine synthesis"/>
    <property type="evidence" value="ECO:0007669"/>
    <property type="project" value="UniProtKB-UniRule"/>
</dbReference>
<evidence type="ECO:0000256" key="7">
    <source>
        <dbReference type="RuleBase" id="RU003792"/>
    </source>
</evidence>
<reference evidence="9 10" key="1">
    <citation type="submission" date="2018-01" db="EMBL/GenBank/DDBJ databases">
        <title>A novel member of the phylum Bacteroidetes isolated from glacier ice.</title>
        <authorList>
            <person name="Liu Q."/>
            <person name="Xin Y.-H."/>
        </authorList>
    </citation>
    <scope>NUCLEOTIDE SEQUENCE [LARGE SCALE GENOMIC DNA]</scope>
    <source>
        <strain evidence="9 10">RB1R16</strain>
    </source>
</reference>
<dbReference type="SUPFAM" id="SSF55120">
    <property type="entry name" value="Pseudouridine synthase"/>
    <property type="match status" value="1"/>
</dbReference>
<dbReference type="InterPro" id="IPR001406">
    <property type="entry name" value="PsdUridine_synth_TruA"/>
</dbReference>
<protein>
    <recommendedName>
        <fullName evidence="4">tRNA pseudouridine synthase A</fullName>
        <ecNumber evidence="4">5.4.99.12</ecNumber>
    </recommendedName>
    <alternativeName>
        <fullName evidence="4">tRNA pseudouridine(38-40) synthase</fullName>
    </alternativeName>
    <alternativeName>
        <fullName evidence="4">tRNA pseudouridylate synthase I</fullName>
    </alternativeName>
    <alternativeName>
        <fullName evidence="4">tRNA-uridine isomerase I</fullName>
    </alternativeName>
</protein>
<dbReference type="InterPro" id="IPR020103">
    <property type="entry name" value="PsdUridine_synth_cat_dom_sf"/>
</dbReference>
<dbReference type="OrthoDB" id="9811823at2"/>
<evidence type="ECO:0000259" key="8">
    <source>
        <dbReference type="Pfam" id="PF01416"/>
    </source>
</evidence>
<feature type="binding site" evidence="4 6">
    <location>
        <position position="109"/>
    </location>
    <ligand>
        <name>substrate</name>
    </ligand>
</feature>
<feature type="domain" description="Pseudouridine synthase I TruA alpha/beta" evidence="8">
    <location>
        <begin position="149"/>
        <end position="241"/>
    </location>
</feature>
<evidence type="ECO:0000256" key="2">
    <source>
        <dbReference type="ARBA" id="ARBA00022694"/>
    </source>
</evidence>
<dbReference type="InterPro" id="IPR020097">
    <property type="entry name" value="PsdUridine_synth_TruA_a/b_dom"/>
</dbReference>
<keyword evidence="10" id="KW-1185">Reference proteome</keyword>
<dbReference type="RefSeq" id="WP_105040158.1">
    <property type="nucleotide sequence ID" value="NZ_PPSL01000004.1"/>
</dbReference>
<keyword evidence="2 4" id="KW-0819">tRNA processing</keyword>
<evidence type="ECO:0000313" key="9">
    <source>
        <dbReference type="EMBL" id="PQJ10149.1"/>
    </source>
</evidence>
<evidence type="ECO:0000256" key="3">
    <source>
        <dbReference type="ARBA" id="ARBA00023235"/>
    </source>
</evidence>
<dbReference type="CDD" id="cd02570">
    <property type="entry name" value="PseudoU_synth_EcTruA"/>
    <property type="match status" value="1"/>
</dbReference>
<dbReference type="InterPro" id="IPR020095">
    <property type="entry name" value="PsdUridine_synth_TruA_C"/>
</dbReference>
<comment type="similarity">
    <text evidence="1 4 7">Belongs to the tRNA pseudouridine synthase TruA family.</text>
</comment>
<proteinExistence type="inferred from homology"/>
<dbReference type="PANTHER" id="PTHR11142:SF0">
    <property type="entry name" value="TRNA PSEUDOURIDINE SYNTHASE-LIKE 1"/>
    <property type="match status" value="1"/>
</dbReference>
<accession>A0A2S7ST82</accession>
<dbReference type="AlphaFoldDB" id="A0A2S7ST82"/>
<keyword evidence="3 4" id="KW-0413">Isomerase</keyword>
<evidence type="ECO:0000256" key="1">
    <source>
        <dbReference type="ARBA" id="ARBA00009375"/>
    </source>
</evidence>
<dbReference type="PANTHER" id="PTHR11142">
    <property type="entry name" value="PSEUDOURIDYLATE SYNTHASE"/>
    <property type="match status" value="1"/>
</dbReference>
<dbReference type="HAMAP" id="MF_00171">
    <property type="entry name" value="TruA"/>
    <property type="match status" value="1"/>
</dbReference>
<dbReference type="Gene3D" id="3.30.70.660">
    <property type="entry name" value="Pseudouridine synthase I, catalytic domain, C-terminal subdomain"/>
    <property type="match status" value="1"/>
</dbReference>
<evidence type="ECO:0000256" key="6">
    <source>
        <dbReference type="PIRSR" id="PIRSR001430-2"/>
    </source>
</evidence>
<evidence type="ECO:0000256" key="5">
    <source>
        <dbReference type="PIRSR" id="PIRSR001430-1"/>
    </source>
</evidence>
<dbReference type="Pfam" id="PF01416">
    <property type="entry name" value="PseudoU_synth_1"/>
    <property type="match status" value="1"/>
</dbReference>
<comment type="function">
    <text evidence="4">Formation of pseudouridine at positions 38, 39 and 40 in the anticodon stem and loop of transfer RNAs.</text>
</comment>
<gene>
    <name evidence="4" type="primary">truA</name>
    <name evidence="9" type="ORF">CJD36_015750</name>
</gene>
<evidence type="ECO:0000313" key="10">
    <source>
        <dbReference type="Proteomes" id="UP000239872"/>
    </source>
</evidence>
<dbReference type="InterPro" id="IPR020094">
    <property type="entry name" value="TruA/RsuA/RluB/E/F_N"/>
</dbReference>
<evidence type="ECO:0000256" key="4">
    <source>
        <dbReference type="HAMAP-Rule" id="MF_00171"/>
    </source>
</evidence>
<dbReference type="PIRSF" id="PIRSF001430">
    <property type="entry name" value="tRNA_psdUrid_synth"/>
    <property type="match status" value="1"/>
</dbReference>
<comment type="caution">
    <text evidence="9">The sequence shown here is derived from an EMBL/GenBank/DDBJ whole genome shotgun (WGS) entry which is preliminary data.</text>
</comment>
<dbReference type="GO" id="GO:0003723">
    <property type="term" value="F:RNA binding"/>
    <property type="evidence" value="ECO:0007669"/>
    <property type="project" value="InterPro"/>
</dbReference>
<dbReference type="Proteomes" id="UP000239872">
    <property type="component" value="Unassembled WGS sequence"/>
</dbReference>
<dbReference type="EC" id="5.4.99.12" evidence="4"/>
<dbReference type="GO" id="GO:0160147">
    <property type="term" value="F:tRNA pseudouridine(38-40) synthase activity"/>
    <property type="evidence" value="ECO:0007669"/>
    <property type="project" value="UniProtKB-EC"/>
</dbReference>